<accession>X0Y238</accession>
<dbReference type="AlphaFoldDB" id="X0Y238"/>
<protein>
    <submittedName>
        <fullName evidence="2">Uncharacterized protein</fullName>
    </submittedName>
</protein>
<feature type="region of interest" description="Disordered" evidence="1">
    <location>
        <begin position="1"/>
        <end position="23"/>
    </location>
</feature>
<feature type="non-terminal residue" evidence="2">
    <location>
        <position position="1"/>
    </location>
</feature>
<feature type="region of interest" description="Disordered" evidence="1">
    <location>
        <begin position="35"/>
        <end position="65"/>
    </location>
</feature>
<sequence>HPTQRENQEQAGDEAADDPVSDEEAILAFAACLRDEGIDVDDPTVDADGNLRPPRPRDIAQEDRE</sequence>
<name>X0Y238_9ZZZZ</name>
<gene>
    <name evidence="2" type="ORF">S01H1_85815</name>
</gene>
<organism evidence="2">
    <name type="scientific">marine sediment metagenome</name>
    <dbReference type="NCBI Taxonomy" id="412755"/>
    <lineage>
        <taxon>unclassified sequences</taxon>
        <taxon>metagenomes</taxon>
        <taxon>ecological metagenomes</taxon>
    </lineage>
</organism>
<feature type="compositionally biased region" description="Acidic residues" evidence="1">
    <location>
        <begin position="11"/>
        <end position="23"/>
    </location>
</feature>
<comment type="caution">
    <text evidence="2">The sequence shown here is derived from an EMBL/GenBank/DDBJ whole genome shotgun (WGS) entry which is preliminary data.</text>
</comment>
<feature type="compositionally biased region" description="Basic and acidic residues" evidence="1">
    <location>
        <begin position="55"/>
        <end position="65"/>
    </location>
</feature>
<feature type="non-terminal residue" evidence="2">
    <location>
        <position position="65"/>
    </location>
</feature>
<proteinExistence type="predicted"/>
<reference evidence="2" key="1">
    <citation type="journal article" date="2014" name="Front. Microbiol.">
        <title>High frequency of phylogenetically diverse reductive dehalogenase-homologous genes in deep subseafloor sedimentary metagenomes.</title>
        <authorList>
            <person name="Kawai M."/>
            <person name="Futagami T."/>
            <person name="Toyoda A."/>
            <person name="Takaki Y."/>
            <person name="Nishi S."/>
            <person name="Hori S."/>
            <person name="Arai W."/>
            <person name="Tsubouchi T."/>
            <person name="Morono Y."/>
            <person name="Uchiyama I."/>
            <person name="Ito T."/>
            <person name="Fujiyama A."/>
            <person name="Inagaki F."/>
            <person name="Takami H."/>
        </authorList>
    </citation>
    <scope>NUCLEOTIDE SEQUENCE</scope>
    <source>
        <strain evidence="2">Expedition CK06-06</strain>
    </source>
</reference>
<evidence type="ECO:0000313" key="2">
    <source>
        <dbReference type="EMBL" id="GAG42818.1"/>
    </source>
</evidence>
<evidence type="ECO:0000256" key="1">
    <source>
        <dbReference type="SAM" id="MobiDB-lite"/>
    </source>
</evidence>
<dbReference type="EMBL" id="BARS01059102">
    <property type="protein sequence ID" value="GAG42818.1"/>
    <property type="molecule type" value="Genomic_DNA"/>
</dbReference>